<feature type="domain" description="Protein kinase" evidence="12">
    <location>
        <begin position="834"/>
        <end position="1006"/>
    </location>
</feature>
<evidence type="ECO:0000259" key="13">
    <source>
        <dbReference type="PROSITE" id="PS50309"/>
    </source>
</evidence>
<name>A0A8T1MHZ3_CLOSI</name>
<evidence type="ECO:0000256" key="2">
    <source>
        <dbReference type="ARBA" id="ARBA00012513"/>
    </source>
</evidence>
<evidence type="ECO:0000256" key="5">
    <source>
        <dbReference type="ARBA" id="ARBA00022741"/>
    </source>
</evidence>
<keyword evidence="4" id="KW-0808">Transferase</keyword>
<dbReference type="SMART" id="SM00537">
    <property type="entry name" value="DCX"/>
    <property type="match status" value="1"/>
</dbReference>
<proteinExistence type="inferred from homology"/>
<reference evidence="14 15" key="2">
    <citation type="journal article" date="2021" name="Genomics">
        <title>High-quality reference genome for Clonorchis sinensis.</title>
        <authorList>
            <person name="Young N.D."/>
            <person name="Stroehlein A.J."/>
            <person name="Kinkar L."/>
            <person name="Wang T."/>
            <person name="Sohn W.M."/>
            <person name="Chang B.C.H."/>
            <person name="Kaur P."/>
            <person name="Weisz D."/>
            <person name="Dudchenko O."/>
            <person name="Aiden E.L."/>
            <person name="Korhonen P.K."/>
            <person name="Gasser R.B."/>
        </authorList>
    </citation>
    <scope>NUCLEOTIDE SEQUENCE [LARGE SCALE GENOMIC DNA]</scope>
    <source>
        <strain evidence="14">Cs-k2</strain>
    </source>
</reference>
<evidence type="ECO:0000256" key="7">
    <source>
        <dbReference type="ARBA" id="ARBA00022840"/>
    </source>
</evidence>
<dbReference type="Gene3D" id="3.30.200.20">
    <property type="entry name" value="Phosphorylase Kinase, domain 1"/>
    <property type="match status" value="1"/>
</dbReference>
<evidence type="ECO:0000256" key="6">
    <source>
        <dbReference type="ARBA" id="ARBA00022777"/>
    </source>
</evidence>
<protein>
    <recommendedName>
        <fullName evidence="2">non-specific serine/threonine protein kinase</fullName>
        <ecNumber evidence="2">2.7.11.1</ecNumber>
    </recommendedName>
</protein>
<evidence type="ECO:0000256" key="11">
    <source>
        <dbReference type="SAM" id="MobiDB-lite"/>
    </source>
</evidence>
<dbReference type="PROSITE" id="PS00108">
    <property type="entry name" value="PROTEIN_KINASE_ST"/>
    <property type="match status" value="1"/>
</dbReference>
<reference evidence="14 15" key="1">
    <citation type="journal article" date="2018" name="Biotechnol. Adv.">
        <title>Improved genomic resources and new bioinformatic workflow for the carcinogenic parasite Clonorchis sinensis: Biotechnological implications.</title>
        <authorList>
            <person name="Wang D."/>
            <person name="Korhonen P.K."/>
            <person name="Gasser R.B."/>
            <person name="Young N.D."/>
        </authorList>
    </citation>
    <scope>NUCLEOTIDE SEQUENCE [LARGE SCALE GENOMIC DNA]</scope>
    <source>
        <strain evidence="14">Cs-k2</strain>
    </source>
</reference>
<dbReference type="InterPro" id="IPR000719">
    <property type="entry name" value="Prot_kinase_dom"/>
</dbReference>
<keyword evidence="5 10" id="KW-0547">Nucleotide-binding</keyword>
<dbReference type="PROSITE" id="PS00107">
    <property type="entry name" value="PROTEIN_KINASE_ATP"/>
    <property type="match status" value="1"/>
</dbReference>
<evidence type="ECO:0000259" key="12">
    <source>
        <dbReference type="PROSITE" id="PS50011"/>
    </source>
</evidence>
<feature type="region of interest" description="Disordered" evidence="11">
    <location>
        <begin position="683"/>
        <end position="707"/>
    </location>
</feature>
<dbReference type="GO" id="GO:0004674">
    <property type="term" value="F:protein serine/threonine kinase activity"/>
    <property type="evidence" value="ECO:0007669"/>
    <property type="project" value="UniProtKB-KW"/>
</dbReference>
<dbReference type="InterPro" id="IPR036572">
    <property type="entry name" value="Doublecortin_dom_sf"/>
</dbReference>
<dbReference type="Gene3D" id="1.10.510.10">
    <property type="entry name" value="Transferase(Phosphotransferase) domain 1"/>
    <property type="match status" value="1"/>
</dbReference>
<comment type="caution">
    <text evidence="14">The sequence shown here is derived from an EMBL/GenBank/DDBJ whole genome shotgun (WGS) entry which is preliminary data.</text>
</comment>
<dbReference type="InterPro" id="IPR011009">
    <property type="entry name" value="Kinase-like_dom_sf"/>
</dbReference>
<comment type="similarity">
    <text evidence="1">Belongs to the protein kinase superfamily. CAMK Ser/Thr protein kinase family. CaMK subfamily.</text>
</comment>
<dbReference type="PANTHER" id="PTHR24347">
    <property type="entry name" value="SERINE/THREONINE-PROTEIN KINASE"/>
    <property type="match status" value="1"/>
</dbReference>
<keyword evidence="6" id="KW-0418">Kinase</keyword>
<feature type="region of interest" description="Disordered" evidence="11">
    <location>
        <begin position="613"/>
        <end position="669"/>
    </location>
</feature>
<feature type="non-terminal residue" evidence="14">
    <location>
        <position position="1006"/>
    </location>
</feature>
<dbReference type="Proteomes" id="UP000286415">
    <property type="component" value="Unassembled WGS sequence"/>
</dbReference>
<feature type="compositionally biased region" description="Polar residues" evidence="11">
    <location>
        <begin position="617"/>
        <end position="632"/>
    </location>
</feature>
<feature type="compositionally biased region" description="Polar residues" evidence="11">
    <location>
        <begin position="683"/>
        <end position="693"/>
    </location>
</feature>
<feature type="compositionally biased region" description="Basic and acidic residues" evidence="11">
    <location>
        <begin position="659"/>
        <end position="669"/>
    </location>
</feature>
<feature type="domain" description="Doublecortin" evidence="13">
    <location>
        <begin position="47"/>
        <end position="133"/>
    </location>
</feature>
<dbReference type="GO" id="GO:0035556">
    <property type="term" value="P:intracellular signal transduction"/>
    <property type="evidence" value="ECO:0007669"/>
    <property type="project" value="InterPro"/>
</dbReference>
<dbReference type="SUPFAM" id="SSF56112">
    <property type="entry name" value="Protein kinase-like (PK-like)"/>
    <property type="match status" value="1"/>
</dbReference>
<keyword evidence="3" id="KW-0723">Serine/threonine-protein kinase</keyword>
<organism evidence="14 15">
    <name type="scientific">Clonorchis sinensis</name>
    <name type="common">Chinese liver fluke</name>
    <dbReference type="NCBI Taxonomy" id="79923"/>
    <lineage>
        <taxon>Eukaryota</taxon>
        <taxon>Metazoa</taxon>
        <taxon>Spiralia</taxon>
        <taxon>Lophotrochozoa</taxon>
        <taxon>Platyhelminthes</taxon>
        <taxon>Trematoda</taxon>
        <taxon>Digenea</taxon>
        <taxon>Opisthorchiida</taxon>
        <taxon>Opisthorchiata</taxon>
        <taxon>Opisthorchiidae</taxon>
        <taxon>Clonorchis</taxon>
    </lineage>
</organism>
<dbReference type="SUPFAM" id="SSF89837">
    <property type="entry name" value="Doublecortin (DC)"/>
    <property type="match status" value="2"/>
</dbReference>
<evidence type="ECO:0000256" key="1">
    <source>
        <dbReference type="ARBA" id="ARBA00005354"/>
    </source>
</evidence>
<keyword evidence="15" id="KW-1185">Reference proteome</keyword>
<dbReference type="AlphaFoldDB" id="A0A8T1MHZ3"/>
<evidence type="ECO:0000313" key="15">
    <source>
        <dbReference type="Proteomes" id="UP000286415"/>
    </source>
</evidence>
<dbReference type="EMBL" id="NIRI02000042">
    <property type="protein sequence ID" value="KAG5448568.1"/>
    <property type="molecule type" value="Genomic_DNA"/>
</dbReference>
<comment type="catalytic activity">
    <reaction evidence="8">
        <text>L-threonyl-[protein] + ATP = O-phospho-L-threonyl-[protein] + ADP + H(+)</text>
        <dbReference type="Rhea" id="RHEA:46608"/>
        <dbReference type="Rhea" id="RHEA-COMP:11060"/>
        <dbReference type="Rhea" id="RHEA-COMP:11605"/>
        <dbReference type="ChEBI" id="CHEBI:15378"/>
        <dbReference type="ChEBI" id="CHEBI:30013"/>
        <dbReference type="ChEBI" id="CHEBI:30616"/>
        <dbReference type="ChEBI" id="CHEBI:61977"/>
        <dbReference type="ChEBI" id="CHEBI:456216"/>
        <dbReference type="EC" id="2.7.11.1"/>
    </reaction>
</comment>
<dbReference type="Pfam" id="PF00069">
    <property type="entry name" value="Pkinase"/>
    <property type="match status" value="1"/>
</dbReference>
<evidence type="ECO:0000313" key="14">
    <source>
        <dbReference type="EMBL" id="KAG5448568.1"/>
    </source>
</evidence>
<evidence type="ECO:0000256" key="3">
    <source>
        <dbReference type="ARBA" id="ARBA00022527"/>
    </source>
</evidence>
<evidence type="ECO:0000256" key="9">
    <source>
        <dbReference type="ARBA" id="ARBA00048679"/>
    </source>
</evidence>
<dbReference type="SMART" id="SM00220">
    <property type="entry name" value="S_TKc"/>
    <property type="match status" value="1"/>
</dbReference>
<dbReference type="EC" id="2.7.11.1" evidence="2"/>
<evidence type="ECO:0000256" key="10">
    <source>
        <dbReference type="PROSITE-ProRule" id="PRU10141"/>
    </source>
</evidence>
<gene>
    <name evidence="14" type="ORF">CSKR_102002</name>
</gene>
<dbReference type="InterPro" id="IPR008271">
    <property type="entry name" value="Ser/Thr_kinase_AS"/>
</dbReference>
<dbReference type="InterPro" id="IPR003533">
    <property type="entry name" value="Doublecortin_dom"/>
</dbReference>
<sequence length="1006" mass="112434">MEEFNPEFKSDPVGMVLGSPIPSQPIDRKTVTSAEEEMGGKKESLHKHIVIYVNGDRSSVGTYLLLDCSRYHELDDLLRDLTYTLPKHVYLPCGVQRIFTPTGRHRVRSLSDLKDGLSYLCTGFEPLKHLNYGAKDSRVIESESPSRHKPHASRIGSNLPTQFKGGGVLCRNFHPYPLNENFRTKRSLNPRLLCRKQEDRLIPQSEPHVLSNEVCSDNASQADSTSVDVLSTRLQLLFNSRQSRGAKNILVIRPNNGGSGLSALPVTLSRLAVQTLGQVMCEISSAFGPRWYNDPVRYLYHLNGREVRSLNDLFQRDSKVFIGTGVQRIFCQASGTNSLPIRGETVRAILQRFWPDHPNPSGVVQQWEQRVARLQNVRRKGVEEIVKPNLISLPCKADPPLGELLKTVTYAKNEHNIKLSEAAGSRPPGHVAGDGQRDSGFVDAGATPEGDDLATFPRSKHGEERFPQIMDRMPGDDIRIGQPPFLESKERRSKGRNNDFLLSSKCAPSVPLHRNEKFRPIYAHSTSPAASRRNLPSLHANQMGVRISSTSQVAFRAINLEPVQNRSPAFPGIKNSADRNALSCLSGQRASNNLQYSATPIRPIIDRVFRHERSRPSLRTSPHPSSELSAQNGEKPFLRRINRRSRPNGKRALGNFSSEELHRSKKGHEIDEKLNNALVSTENVQENTGSNHIGNLDGNHEGPKGRTSSVCAITEKPVVKIYHEEVLANQQDAVGTGSVELHTGNLAKGDTVPDVNSHVVIQKSVDMVEKSGAVYKKGKLKDKNTKTAHDAFKPVEPKTQQSPQKAAHNAVKLVGLAHLNLKFVPDSENLRNRYHIGRILGDGNFAVVRLVRRRDTGQKYAMKIIDKAKLRGKEMMLHQEITILHSCSHPNIVRLLEEYETPKEIWLVMELVKDGDLFEGITNSVKYSENVASGIVADIANALFYLHCRYIVHRDLKPENVLMWHQPDGKLRVKLADFGLAVEVRRNLYTVCGTPTYIAPEILSER</sequence>
<dbReference type="GO" id="GO:0005524">
    <property type="term" value="F:ATP binding"/>
    <property type="evidence" value="ECO:0007669"/>
    <property type="project" value="UniProtKB-UniRule"/>
</dbReference>
<evidence type="ECO:0000256" key="8">
    <source>
        <dbReference type="ARBA" id="ARBA00047899"/>
    </source>
</evidence>
<dbReference type="PROSITE" id="PS50309">
    <property type="entry name" value="DC"/>
    <property type="match status" value="1"/>
</dbReference>
<comment type="catalytic activity">
    <reaction evidence="9">
        <text>L-seryl-[protein] + ATP = O-phospho-L-seryl-[protein] + ADP + H(+)</text>
        <dbReference type="Rhea" id="RHEA:17989"/>
        <dbReference type="Rhea" id="RHEA-COMP:9863"/>
        <dbReference type="Rhea" id="RHEA-COMP:11604"/>
        <dbReference type="ChEBI" id="CHEBI:15378"/>
        <dbReference type="ChEBI" id="CHEBI:29999"/>
        <dbReference type="ChEBI" id="CHEBI:30616"/>
        <dbReference type="ChEBI" id="CHEBI:83421"/>
        <dbReference type="ChEBI" id="CHEBI:456216"/>
        <dbReference type="EC" id="2.7.11.1"/>
    </reaction>
</comment>
<dbReference type="Pfam" id="PF03607">
    <property type="entry name" value="DCX"/>
    <property type="match status" value="1"/>
</dbReference>
<feature type="compositionally biased region" description="Basic residues" evidence="11">
    <location>
        <begin position="638"/>
        <end position="649"/>
    </location>
</feature>
<evidence type="ECO:0000256" key="4">
    <source>
        <dbReference type="ARBA" id="ARBA00022679"/>
    </source>
</evidence>
<keyword evidence="7 10" id="KW-0067">ATP-binding</keyword>
<dbReference type="PROSITE" id="PS50011">
    <property type="entry name" value="PROTEIN_KINASE_DOM"/>
    <property type="match status" value="1"/>
</dbReference>
<dbReference type="FunFam" id="3.30.200.20:FF:000315">
    <property type="entry name" value="Calcium-dependent protein kinase 3"/>
    <property type="match status" value="1"/>
</dbReference>
<dbReference type="InterPro" id="IPR017441">
    <property type="entry name" value="Protein_kinase_ATP_BS"/>
</dbReference>
<feature type="binding site" evidence="10">
    <location>
        <position position="863"/>
    </location>
    <ligand>
        <name>ATP</name>
        <dbReference type="ChEBI" id="CHEBI:30616"/>
    </ligand>
</feature>
<dbReference type="Gene3D" id="3.10.20.230">
    <property type="entry name" value="Doublecortin domain"/>
    <property type="match status" value="2"/>
</dbReference>
<dbReference type="OrthoDB" id="1738954at2759"/>
<accession>A0A8T1MHZ3</accession>